<evidence type="ECO:0000256" key="8">
    <source>
        <dbReference type="ARBA" id="ARBA00022777"/>
    </source>
</evidence>
<dbReference type="SMART" id="SM00220">
    <property type="entry name" value="S_TKc"/>
    <property type="match status" value="1"/>
</dbReference>
<dbReference type="GO" id="GO:0005524">
    <property type="term" value="F:ATP binding"/>
    <property type="evidence" value="ECO:0007669"/>
    <property type="project" value="UniProtKB-UniRule"/>
</dbReference>
<evidence type="ECO:0000313" key="18">
    <source>
        <dbReference type="Proteomes" id="UP000001514"/>
    </source>
</evidence>
<keyword evidence="6" id="KW-0732">Signal</keyword>
<evidence type="ECO:0000256" key="12">
    <source>
        <dbReference type="ARBA" id="ARBA00023170"/>
    </source>
</evidence>
<dbReference type="EMBL" id="GL377570">
    <property type="protein sequence ID" value="EFJ34114.1"/>
    <property type="molecule type" value="Genomic_DNA"/>
</dbReference>
<dbReference type="Gramene" id="EFJ34114">
    <property type="protein sequence ID" value="EFJ34114"/>
    <property type="gene ID" value="SELMODRAFT_82517"/>
</dbReference>
<feature type="domain" description="Protein kinase" evidence="16">
    <location>
        <begin position="51"/>
        <end position="324"/>
    </location>
</feature>
<feature type="binding site" evidence="14">
    <location>
        <position position="79"/>
    </location>
    <ligand>
        <name>ATP</name>
        <dbReference type="ChEBI" id="CHEBI:30616"/>
    </ligand>
</feature>
<dbReference type="eggNOG" id="ENOG502SGTC">
    <property type="taxonomic scope" value="Eukaryota"/>
</dbReference>
<protein>
    <recommendedName>
        <fullName evidence="16">Protein kinase domain-containing protein</fullName>
    </recommendedName>
</protein>
<evidence type="ECO:0000256" key="9">
    <source>
        <dbReference type="ARBA" id="ARBA00022840"/>
    </source>
</evidence>
<name>D8R2R4_SELML</name>
<evidence type="ECO:0000259" key="16">
    <source>
        <dbReference type="PROSITE" id="PS50011"/>
    </source>
</evidence>
<dbReference type="PANTHER" id="PTHR46146:SF3">
    <property type="entry name" value="SERINE_THREONINE-PROTEIN KINASE-LIKE PROTEIN CCR3-RELATED"/>
    <property type="match status" value="1"/>
</dbReference>
<dbReference type="InterPro" id="IPR011009">
    <property type="entry name" value="Kinase-like_dom_sf"/>
</dbReference>
<dbReference type="AlphaFoldDB" id="D8R2R4"/>
<comment type="similarity">
    <text evidence="15">Belongs to the protein kinase superfamily.</text>
</comment>
<keyword evidence="5" id="KW-0812">Transmembrane</keyword>
<dbReference type="PANTHER" id="PTHR46146">
    <property type="entry name" value="SERINE/THREONINE-PROTEIN KINASE-LIKE PROTEIN CCR4"/>
    <property type="match status" value="1"/>
</dbReference>
<dbReference type="InterPro" id="IPR017441">
    <property type="entry name" value="Protein_kinase_ATP_BS"/>
</dbReference>
<dbReference type="GO" id="GO:0004674">
    <property type="term" value="F:protein serine/threonine kinase activity"/>
    <property type="evidence" value="ECO:0007669"/>
    <property type="project" value="UniProtKB-KW"/>
</dbReference>
<keyword evidence="9 14" id="KW-0067">ATP-binding</keyword>
<dbReference type="Proteomes" id="UP000001514">
    <property type="component" value="Unassembled WGS sequence"/>
</dbReference>
<evidence type="ECO:0000256" key="3">
    <source>
        <dbReference type="ARBA" id="ARBA00022527"/>
    </source>
</evidence>
<gene>
    <name evidence="17" type="ORF">SELMODRAFT_82517</name>
</gene>
<accession>D8R2R4</accession>
<evidence type="ECO:0000256" key="6">
    <source>
        <dbReference type="ARBA" id="ARBA00022729"/>
    </source>
</evidence>
<keyword evidence="13" id="KW-0325">Glycoprotein</keyword>
<keyword evidence="12" id="KW-0675">Receptor</keyword>
<evidence type="ECO:0000313" key="17">
    <source>
        <dbReference type="EMBL" id="EFJ34114.1"/>
    </source>
</evidence>
<keyword evidence="3 15" id="KW-0723">Serine/threonine-protein kinase</keyword>
<dbReference type="PROSITE" id="PS00108">
    <property type="entry name" value="PROTEIN_KINASE_ST"/>
    <property type="match status" value="1"/>
</dbReference>
<comment type="subcellular location">
    <subcellularLocation>
        <location evidence="1">Cell membrane</location>
        <topology evidence="1">Single-pass type I membrane protein</topology>
    </subcellularLocation>
</comment>
<dbReference type="GO" id="GO:0005886">
    <property type="term" value="C:plasma membrane"/>
    <property type="evidence" value="ECO:0007669"/>
    <property type="project" value="UniProtKB-SubCell"/>
</dbReference>
<evidence type="ECO:0000256" key="4">
    <source>
        <dbReference type="ARBA" id="ARBA00022679"/>
    </source>
</evidence>
<keyword evidence="18" id="KW-1185">Reference proteome</keyword>
<evidence type="ECO:0000256" key="15">
    <source>
        <dbReference type="RuleBase" id="RU000304"/>
    </source>
</evidence>
<dbReference type="InterPro" id="IPR008271">
    <property type="entry name" value="Ser/Thr_kinase_AS"/>
</dbReference>
<keyword evidence="10" id="KW-1133">Transmembrane helix</keyword>
<evidence type="ECO:0000256" key="10">
    <source>
        <dbReference type="ARBA" id="ARBA00022989"/>
    </source>
</evidence>
<evidence type="ECO:0000256" key="2">
    <source>
        <dbReference type="ARBA" id="ARBA00022475"/>
    </source>
</evidence>
<keyword evidence="8" id="KW-0418">Kinase</keyword>
<reference evidence="17 18" key="1">
    <citation type="journal article" date="2011" name="Science">
        <title>The Selaginella genome identifies genetic changes associated with the evolution of vascular plants.</title>
        <authorList>
            <person name="Banks J.A."/>
            <person name="Nishiyama T."/>
            <person name="Hasebe M."/>
            <person name="Bowman J.L."/>
            <person name="Gribskov M."/>
            <person name="dePamphilis C."/>
            <person name="Albert V.A."/>
            <person name="Aono N."/>
            <person name="Aoyama T."/>
            <person name="Ambrose B.A."/>
            <person name="Ashton N.W."/>
            <person name="Axtell M.J."/>
            <person name="Barker E."/>
            <person name="Barker M.S."/>
            <person name="Bennetzen J.L."/>
            <person name="Bonawitz N.D."/>
            <person name="Chapple C."/>
            <person name="Cheng C."/>
            <person name="Correa L.G."/>
            <person name="Dacre M."/>
            <person name="DeBarry J."/>
            <person name="Dreyer I."/>
            <person name="Elias M."/>
            <person name="Engstrom E.M."/>
            <person name="Estelle M."/>
            <person name="Feng L."/>
            <person name="Finet C."/>
            <person name="Floyd S.K."/>
            <person name="Frommer W.B."/>
            <person name="Fujita T."/>
            <person name="Gramzow L."/>
            <person name="Gutensohn M."/>
            <person name="Harholt J."/>
            <person name="Hattori M."/>
            <person name="Heyl A."/>
            <person name="Hirai T."/>
            <person name="Hiwatashi Y."/>
            <person name="Ishikawa M."/>
            <person name="Iwata M."/>
            <person name="Karol K.G."/>
            <person name="Koehler B."/>
            <person name="Kolukisaoglu U."/>
            <person name="Kubo M."/>
            <person name="Kurata T."/>
            <person name="Lalonde S."/>
            <person name="Li K."/>
            <person name="Li Y."/>
            <person name="Litt A."/>
            <person name="Lyons E."/>
            <person name="Manning G."/>
            <person name="Maruyama T."/>
            <person name="Michael T.P."/>
            <person name="Mikami K."/>
            <person name="Miyazaki S."/>
            <person name="Morinaga S."/>
            <person name="Murata T."/>
            <person name="Mueller-Roeber B."/>
            <person name="Nelson D.R."/>
            <person name="Obara M."/>
            <person name="Oguri Y."/>
            <person name="Olmstead R.G."/>
            <person name="Onodera N."/>
            <person name="Petersen B.L."/>
            <person name="Pils B."/>
            <person name="Prigge M."/>
            <person name="Rensing S.A."/>
            <person name="Riano-Pachon D.M."/>
            <person name="Roberts A.W."/>
            <person name="Sato Y."/>
            <person name="Scheller H.V."/>
            <person name="Schulz B."/>
            <person name="Schulz C."/>
            <person name="Shakirov E.V."/>
            <person name="Shibagaki N."/>
            <person name="Shinohara N."/>
            <person name="Shippen D.E."/>
            <person name="Soerensen I."/>
            <person name="Sotooka R."/>
            <person name="Sugimoto N."/>
            <person name="Sugita M."/>
            <person name="Sumikawa N."/>
            <person name="Tanurdzic M."/>
            <person name="Theissen G."/>
            <person name="Ulvskov P."/>
            <person name="Wakazuki S."/>
            <person name="Weng J.K."/>
            <person name="Willats W.W."/>
            <person name="Wipf D."/>
            <person name="Wolf P.G."/>
            <person name="Yang L."/>
            <person name="Zimmer A.D."/>
            <person name="Zhu Q."/>
            <person name="Mitros T."/>
            <person name="Hellsten U."/>
            <person name="Loque D."/>
            <person name="Otillar R."/>
            <person name="Salamov A."/>
            <person name="Schmutz J."/>
            <person name="Shapiro H."/>
            <person name="Lindquist E."/>
            <person name="Lucas S."/>
            <person name="Rokhsar D."/>
            <person name="Grigoriev I.V."/>
        </authorList>
    </citation>
    <scope>NUCLEOTIDE SEQUENCE [LARGE SCALE GENOMIC DNA]</scope>
</reference>
<dbReference type="GO" id="GO:0002229">
    <property type="term" value="P:defense response to oomycetes"/>
    <property type="evidence" value="ECO:0007669"/>
    <property type="project" value="UniProtKB-ARBA"/>
</dbReference>
<dbReference type="HOGENOM" id="CLU_000288_21_4_1"/>
<evidence type="ECO:0000256" key="1">
    <source>
        <dbReference type="ARBA" id="ARBA00004251"/>
    </source>
</evidence>
<dbReference type="STRING" id="88036.D8R2R4"/>
<dbReference type="InterPro" id="IPR001245">
    <property type="entry name" value="Ser-Thr/Tyr_kinase_cat_dom"/>
</dbReference>
<organism evidence="18">
    <name type="scientific">Selaginella moellendorffii</name>
    <name type="common">Spikemoss</name>
    <dbReference type="NCBI Taxonomy" id="88036"/>
    <lineage>
        <taxon>Eukaryota</taxon>
        <taxon>Viridiplantae</taxon>
        <taxon>Streptophyta</taxon>
        <taxon>Embryophyta</taxon>
        <taxon>Tracheophyta</taxon>
        <taxon>Lycopodiopsida</taxon>
        <taxon>Selaginellales</taxon>
        <taxon>Selaginellaceae</taxon>
        <taxon>Selaginella</taxon>
    </lineage>
</organism>
<dbReference type="PROSITE" id="PS00107">
    <property type="entry name" value="PROTEIN_KINASE_ATP"/>
    <property type="match status" value="1"/>
</dbReference>
<evidence type="ECO:0000256" key="5">
    <source>
        <dbReference type="ARBA" id="ARBA00022692"/>
    </source>
</evidence>
<dbReference type="Gene3D" id="1.10.510.10">
    <property type="entry name" value="Transferase(Phosphotransferase) domain 1"/>
    <property type="match status" value="1"/>
</dbReference>
<dbReference type="Pfam" id="PF07714">
    <property type="entry name" value="PK_Tyr_Ser-Thr"/>
    <property type="match status" value="1"/>
</dbReference>
<evidence type="ECO:0000256" key="11">
    <source>
        <dbReference type="ARBA" id="ARBA00023136"/>
    </source>
</evidence>
<dbReference type="InParanoid" id="D8R2R4"/>
<evidence type="ECO:0000256" key="7">
    <source>
        <dbReference type="ARBA" id="ARBA00022741"/>
    </source>
</evidence>
<keyword evidence="4" id="KW-0808">Transferase</keyword>
<keyword evidence="2" id="KW-1003">Cell membrane</keyword>
<dbReference type="CDD" id="cd14066">
    <property type="entry name" value="STKc_IRAK"/>
    <property type="match status" value="1"/>
</dbReference>
<keyword evidence="11" id="KW-0472">Membrane</keyword>
<dbReference type="InterPro" id="IPR000719">
    <property type="entry name" value="Prot_kinase_dom"/>
</dbReference>
<dbReference type="OMA" id="KKMIVVY"/>
<keyword evidence="7 14" id="KW-0547">Nucleotide-binding</keyword>
<proteinExistence type="inferred from homology"/>
<dbReference type="KEGG" id="smo:SELMODRAFT_82517"/>
<sequence>MILQYIIFGVDVIVFHADSGSDMSEPLRNWEVPQGIEMFSLDQISKATSGFSKECEVGCGGFGRVYRGNLEDGRTVAIKQASAKSKQGQREFRNEIQLLSRLHHRHLVRLLGFCQSGKNQVLVYEFMENGNLHDRLLGKYSGQLLDCYQRLAIAVAVAQGLDYLHSYAVIIHRDLKPSNILLDGNLTAKISDFGISKVSPEFDTHVSTKPAGTAGYLDPEYFLRRQLTTASDVYSFGVVLLELITGQKAIDQKRPEEFNLIEWVKPRLRNGGIRSVIDSRIAENFPEEQYLALATIALRCAAFDKSERPSIKVSLEAYIVWQLY</sequence>
<dbReference type="PROSITE" id="PS50011">
    <property type="entry name" value="PROTEIN_KINASE_DOM"/>
    <property type="match status" value="1"/>
</dbReference>
<dbReference type="FunFam" id="1.10.510.10:FF:000240">
    <property type="entry name" value="Lectin-domain containing receptor kinase A4.3"/>
    <property type="match status" value="1"/>
</dbReference>
<dbReference type="Gene3D" id="3.30.200.20">
    <property type="entry name" value="Phosphorylase Kinase, domain 1"/>
    <property type="match status" value="1"/>
</dbReference>
<dbReference type="FunFam" id="3.30.200.20:FF:000039">
    <property type="entry name" value="receptor-like protein kinase FERONIA"/>
    <property type="match status" value="1"/>
</dbReference>
<evidence type="ECO:0000256" key="13">
    <source>
        <dbReference type="ARBA" id="ARBA00023180"/>
    </source>
</evidence>
<evidence type="ECO:0000256" key="14">
    <source>
        <dbReference type="PROSITE-ProRule" id="PRU10141"/>
    </source>
</evidence>
<dbReference type="SUPFAM" id="SSF56112">
    <property type="entry name" value="Protein kinase-like (PK-like)"/>
    <property type="match status" value="1"/>
</dbReference>